<keyword evidence="1" id="KW-0812">Transmembrane</keyword>
<name>W9RGI3_9ROSA</name>
<accession>W9RGI3</accession>
<evidence type="ECO:0000313" key="3">
    <source>
        <dbReference type="Proteomes" id="UP000030645"/>
    </source>
</evidence>
<organism evidence="2 3">
    <name type="scientific">Morus notabilis</name>
    <dbReference type="NCBI Taxonomy" id="981085"/>
    <lineage>
        <taxon>Eukaryota</taxon>
        <taxon>Viridiplantae</taxon>
        <taxon>Streptophyta</taxon>
        <taxon>Embryophyta</taxon>
        <taxon>Tracheophyta</taxon>
        <taxon>Spermatophyta</taxon>
        <taxon>Magnoliopsida</taxon>
        <taxon>eudicotyledons</taxon>
        <taxon>Gunneridae</taxon>
        <taxon>Pentapetalae</taxon>
        <taxon>rosids</taxon>
        <taxon>fabids</taxon>
        <taxon>Rosales</taxon>
        <taxon>Moraceae</taxon>
        <taxon>Moreae</taxon>
        <taxon>Morus</taxon>
    </lineage>
</organism>
<proteinExistence type="predicted"/>
<keyword evidence="1" id="KW-0472">Membrane</keyword>
<feature type="transmembrane region" description="Helical" evidence="1">
    <location>
        <begin position="88"/>
        <end position="108"/>
    </location>
</feature>
<dbReference type="AlphaFoldDB" id="W9RGI3"/>
<protein>
    <submittedName>
        <fullName evidence="2">Uncharacterized protein</fullName>
    </submittedName>
</protein>
<keyword evidence="3" id="KW-1185">Reference proteome</keyword>
<sequence>MNKSQGSRLEFWFSDLSHCGLLDGGGGKMRGVSIWVDRKLKEAWKPRDWVVLTGSFAGGWVRAHRVFFRMVVVFFWLWQHLLPATMAMAHATHVLLLGGVVSTPYGSLEANSLFFRVPSLAALCLRCSAYIGMWSVVFPTSGFVILSHLFELFTDYGVMMSD</sequence>
<dbReference type="EMBL" id="KE345006">
    <property type="protein sequence ID" value="EXB89391.1"/>
    <property type="molecule type" value="Genomic_DNA"/>
</dbReference>
<keyword evidence="1" id="KW-1133">Transmembrane helix</keyword>
<gene>
    <name evidence="2" type="ORF">L484_017357</name>
</gene>
<feature type="transmembrane region" description="Helical" evidence="1">
    <location>
        <begin position="66"/>
        <end position="82"/>
    </location>
</feature>
<reference evidence="3" key="1">
    <citation type="submission" date="2013-01" db="EMBL/GenBank/DDBJ databases">
        <title>Draft Genome Sequence of a Mulberry Tree, Morus notabilis C.K. Schneid.</title>
        <authorList>
            <person name="He N."/>
            <person name="Zhao S."/>
        </authorList>
    </citation>
    <scope>NUCLEOTIDE SEQUENCE</scope>
</reference>
<feature type="transmembrane region" description="Helical" evidence="1">
    <location>
        <begin position="129"/>
        <end position="150"/>
    </location>
</feature>
<dbReference type="Proteomes" id="UP000030645">
    <property type="component" value="Unassembled WGS sequence"/>
</dbReference>
<evidence type="ECO:0000256" key="1">
    <source>
        <dbReference type="SAM" id="Phobius"/>
    </source>
</evidence>
<evidence type="ECO:0000313" key="2">
    <source>
        <dbReference type="EMBL" id="EXB89391.1"/>
    </source>
</evidence>